<dbReference type="GO" id="GO:0001405">
    <property type="term" value="C:PAM complex, Tim23 associated import motor"/>
    <property type="evidence" value="ECO:0007669"/>
    <property type="project" value="TreeGrafter"/>
</dbReference>
<dbReference type="InterPro" id="IPR000740">
    <property type="entry name" value="GrpE"/>
</dbReference>
<comment type="caution">
    <text evidence="6">The sequence shown here is derived from an EMBL/GenBank/DDBJ whole genome shotgun (WGS) entry which is preliminary data.</text>
</comment>
<dbReference type="PRINTS" id="PR00773">
    <property type="entry name" value="GRPEPROTEIN"/>
</dbReference>
<evidence type="ECO:0000313" key="7">
    <source>
        <dbReference type="Proteomes" id="UP000326759"/>
    </source>
</evidence>
<dbReference type="Pfam" id="PF01025">
    <property type="entry name" value="GrpE"/>
    <property type="match status" value="1"/>
</dbReference>
<dbReference type="GO" id="GO:0006457">
    <property type="term" value="P:protein folding"/>
    <property type="evidence" value="ECO:0007669"/>
    <property type="project" value="InterPro"/>
</dbReference>
<dbReference type="PANTHER" id="PTHR21237:SF23">
    <property type="entry name" value="GRPE PROTEIN HOMOLOG, MITOCHONDRIAL"/>
    <property type="match status" value="1"/>
</dbReference>
<dbReference type="GO" id="GO:0030150">
    <property type="term" value="P:protein import into mitochondrial matrix"/>
    <property type="evidence" value="ECO:0007669"/>
    <property type="project" value="TreeGrafter"/>
</dbReference>
<evidence type="ECO:0000256" key="2">
    <source>
        <dbReference type="ARBA" id="ARBA00023186"/>
    </source>
</evidence>
<evidence type="ECO:0000256" key="5">
    <source>
        <dbReference type="SAM" id="MobiDB-lite"/>
    </source>
</evidence>
<dbReference type="OrthoDB" id="201635at2759"/>
<dbReference type="PANTHER" id="PTHR21237">
    <property type="entry name" value="GRPE PROTEIN"/>
    <property type="match status" value="1"/>
</dbReference>
<evidence type="ECO:0000256" key="1">
    <source>
        <dbReference type="ARBA" id="ARBA00009054"/>
    </source>
</evidence>
<dbReference type="InterPro" id="IPR013805">
    <property type="entry name" value="GrpE_CC"/>
</dbReference>
<dbReference type="GO" id="GO:0042803">
    <property type="term" value="F:protein homodimerization activity"/>
    <property type="evidence" value="ECO:0007669"/>
    <property type="project" value="InterPro"/>
</dbReference>
<keyword evidence="4" id="KW-0175">Coiled coil</keyword>
<feature type="compositionally biased region" description="Basic and acidic residues" evidence="5">
    <location>
        <begin position="117"/>
        <end position="126"/>
    </location>
</feature>
<dbReference type="Gene3D" id="3.90.20.20">
    <property type="match status" value="1"/>
</dbReference>
<proteinExistence type="inferred from homology"/>
<name>A0A5N5SPI3_9CRUS</name>
<evidence type="ECO:0000256" key="4">
    <source>
        <dbReference type="SAM" id="Coils"/>
    </source>
</evidence>
<reference evidence="6 7" key="1">
    <citation type="journal article" date="2019" name="PLoS Biol.">
        <title>Sex chromosomes control vertical transmission of feminizing Wolbachia symbionts in an isopod.</title>
        <authorList>
            <person name="Becking T."/>
            <person name="Chebbi M.A."/>
            <person name="Giraud I."/>
            <person name="Moumen B."/>
            <person name="Laverre T."/>
            <person name="Caubet Y."/>
            <person name="Peccoud J."/>
            <person name="Gilbert C."/>
            <person name="Cordaux R."/>
        </authorList>
    </citation>
    <scope>NUCLEOTIDE SEQUENCE [LARGE SCALE GENOMIC DNA]</scope>
    <source>
        <strain evidence="6">ANa2</strain>
        <tissue evidence="6">Whole body excluding digestive tract and cuticle</tissue>
    </source>
</reference>
<feature type="coiled-coil region" evidence="4">
    <location>
        <begin position="129"/>
        <end position="170"/>
    </location>
</feature>
<dbReference type="HAMAP" id="MF_01151">
    <property type="entry name" value="GrpE"/>
    <property type="match status" value="1"/>
</dbReference>
<keyword evidence="7" id="KW-1185">Reference proteome</keyword>
<evidence type="ECO:0000256" key="3">
    <source>
        <dbReference type="RuleBase" id="RU004478"/>
    </source>
</evidence>
<keyword evidence="2" id="KW-0143">Chaperone</keyword>
<dbReference type="Proteomes" id="UP000326759">
    <property type="component" value="Unassembled WGS sequence"/>
</dbReference>
<feature type="region of interest" description="Disordered" evidence="5">
    <location>
        <begin position="104"/>
        <end position="126"/>
    </location>
</feature>
<dbReference type="GO" id="GO:0051087">
    <property type="term" value="F:protein-folding chaperone binding"/>
    <property type="evidence" value="ECO:0007669"/>
    <property type="project" value="InterPro"/>
</dbReference>
<dbReference type="AlphaFoldDB" id="A0A5N5SPI3"/>
<sequence length="290" mass="33326">MSKVSNISKSFYNLSVSKWPVHYNLINNNRPCHLYKPRPVSKNHLYQSEFRNTVIASHQELSTVIPCGIFTNFLKILNFKNCSTNITVRHFTQSKQTLCNAKEKSDTVDESAEDNNVVDKEQSSKSEIEKELTEKIESLAKEVSEYKDKYQRSLADRENLRQRLEKQIQESKQFGIQSFCKDLLEVTDVFRKAIESVPEEKTKEADQVFTSLYDGVVMTETHLISVFRRHGLKQIELQEGEKFDPSEQEAMFEVPVTDGKLPGTVAHIIRPGWKLHGRCVRSAQVGVVKV</sequence>
<evidence type="ECO:0000313" key="6">
    <source>
        <dbReference type="EMBL" id="KAB7495638.1"/>
    </source>
</evidence>
<dbReference type="CDD" id="cd00446">
    <property type="entry name" value="GrpE"/>
    <property type="match status" value="1"/>
</dbReference>
<dbReference type="GO" id="GO:0000774">
    <property type="term" value="F:adenyl-nucleotide exchange factor activity"/>
    <property type="evidence" value="ECO:0007669"/>
    <property type="project" value="InterPro"/>
</dbReference>
<dbReference type="Gene3D" id="2.30.22.10">
    <property type="entry name" value="Head domain of nucleotide exchange factor GrpE"/>
    <property type="match status" value="1"/>
</dbReference>
<accession>A0A5N5SPI3</accession>
<dbReference type="SUPFAM" id="SSF58014">
    <property type="entry name" value="Coiled-coil domain of nucleotide exchange factor GrpE"/>
    <property type="match status" value="1"/>
</dbReference>
<organism evidence="6 7">
    <name type="scientific">Armadillidium nasatum</name>
    <dbReference type="NCBI Taxonomy" id="96803"/>
    <lineage>
        <taxon>Eukaryota</taxon>
        <taxon>Metazoa</taxon>
        <taxon>Ecdysozoa</taxon>
        <taxon>Arthropoda</taxon>
        <taxon>Crustacea</taxon>
        <taxon>Multicrustacea</taxon>
        <taxon>Malacostraca</taxon>
        <taxon>Eumalacostraca</taxon>
        <taxon>Peracarida</taxon>
        <taxon>Isopoda</taxon>
        <taxon>Oniscidea</taxon>
        <taxon>Crinocheta</taxon>
        <taxon>Armadillidiidae</taxon>
        <taxon>Armadillidium</taxon>
    </lineage>
</organism>
<dbReference type="SUPFAM" id="SSF51064">
    <property type="entry name" value="Head domain of nucleotide exchange factor GrpE"/>
    <property type="match status" value="1"/>
</dbReference>
<protein>
    <submittedName>
        <fullName evidence="6">GrpE-like protein 1, mitochondrial</fullName>
    </submittedName>
</protein>
<comment type="similarity">
    <text evidence="1 3">Belongs to the GrpE family.</text>
</comment>
<dbReference type="GO" id="GO:0051082">
    <property type="term" value="F:unfolded protein binding"/>
    <property type="evidence" value="ECO:0007669"/>
    <property type="project" value="TreeGrafter"/>
</dbReference>
<dbReference type="EMBL" id="SEYY01022328">
    <property type="protein sequence ID" value="KAB7495638.1"/>
    <property type="molecule type" value="Genomic_DNA"/>
</dbReference>
<dbReference type="InterPro" id="IPR009012">
    <property type="entry name" value="GrpE_head"/>
</dbReference>
<gene>
    <name evidence="6" type="primary">Grpel1</name>
    <name evidence="6" type="ORF">Anas_05658</name>
</gene>